<dbReference type="OrthoDB" id="1919692at2759"/>
<dbReference type="PROSITE" id="PS01359">
    <property type="entry name" value="ZF_PHD_1"/>
    <property type="match status" value="1"/>
</dbReference>
<evidence type="ECO:0000313" key="10">
    <source>
        <dbReference type="WBParaSite" id="BXY_0718600.1"/>
    </source>
</evidence>
<dbReference type="InterPro" id="IPR019786">
    <property type="entry name" value="Zinc_finger_PHD-type_CS"/>
</dbReference>
<evidence type="ECO:0000313" key="8">
    <source>
        <dbReference type="Proteomes" id="UP000095284"/>
    </source>
</evidence>
<keyword evidence="2" id="KW-0863">Zinc-finger</keyword>
<dbReference type="Proteomes" id="UP000659654">
    <property type="component" value="Unassembled WGS sequence"/>
</dbReference>
<dbReference type="WBParaSite" id="BXY_0718600.1">
    <property type="protein sequence ID" value="BXY_0718600.1"/>
    <property type="gene ID" value="BXY_0718600"/>
</dbReference>
<dbReference type="PANTHER" id="PTHR46309">
    <property type="entry name" value="PHD FINGER PROTEIN 12"/>
    <property type="match status" value="1"/>
</dbReference>
<feature type="region of interest" description="Disordered" evidence="4">
    <location>
        <begin position="1"/>
        <end position="43"/>
    </location>
</feature>
<evidence type="ECO:0000259" key="5">
    <source>
        <dbReference type="SMART" id="SM00249"/>
    </source>
</evidence>
<feature type="compositionally biased region" description="Polar residues" evidence="4">
    <location>
        <begin position="1"/>
        <end position="10"/>
    </location>
</feature>
<dbReference type="InterPro" id="IPR001965">
    <property type="entry name" value="Znf_PHD"/>
</dbReference>
<keyword evidence="3" id="KW-0862">Zinc</keyword>
<gene>
    <name evidence="6" type="ORF">BXYJ_LOCUS8552</name>
</gene>
<dbReference type="InterPro" id="IPR013083">
    <property type="entry name" value="Znf_RING/FYVE/PHD"/>
</dbReference>
<dbReference type="InterPro" id="IPR011011">
    <property type="entry name" value="Znf_FYVE_PHD"/>
</dbReference>
<evidence type="ECO:0000256" key="4">
    <source>
        <dbReference type="SAM" id="MobiDB-lite"/>
    </source>
</evidence>
<dbReference type="GO" id="GO:0003714">
    <property type="term" value="F:transcription corepressor activity"/>
    <property type="evidence" value="ECO:0007669"/>
    <property type="project" value="InterPro"/>
</dbReference>
<dbReference type="SUPFAM" id="SSF57903">
    <property type="entry name" value="FYVE/PHD zinc finger"/>
    <property type="match status" value="2"/>
</dbReference>
<dbReference type="InterPro" id="IPR042163">
    <property type="entry name" value="PHF12"/>
</dbReference>
<sequence>MESSASQTPKEVSPLRESTILRSSEESTPANTPEFTHDLKDADETNVPILRKVRAIPKRSRTLKREKLVEWALKFSSPNSENGEKRSNRRNKNRCDTCGQGGLIYCCDGCPLVFHANCHRPKIQVTDNKEPFYCRKCKFLMDYTEAADEYAYKQKDPERDESIPRFFHNLCFKMLTVREQPFTLPKSVTDQVVKLPKVWVGDTLPNSRKKRPDQDSECYICNKTVSFPNYNKCFFCPLVVHLDCQLEPQTARRIYAWRCPCHIENFVDNMLIHTESFVNRAKMYKKYASTNPNRDNNRVLLECAQKLAKEETEKRQILEAASILVGLKNSKSGTGKN</sequence>
<reference evidence="7" key="2">
    <citation type="submission" date="2020-08" db="EMBL/GenBank/DDBJ databases">
        <authorList>
            <person name="Kikuchi T."/>
        </authorList>
    </citation>
    <scope>NUCLEOTIDE SEQUENCE</scope>
    <source>
        <strain evidence="6">Ka4C1</strain>
    </source>
</reference>
<dbReference type="GO" id="GO:0000122">
    <property type="term" value="P:negative regulation of transcription by RNA polymerase II"/>
    <property type="evidence" value="ECO:0007669"/>
    <property type="project" value="TreeGrafter"/>
</dbReference>
<name>A0A1I7S2F7_BURXY</name>
<evidence type="ECO:0000256" key="3">
    <source>
        <dbReference type="ARBA" id="ARBA00022833"/>
    </source>
</evidence>
<dbReference type="Proteomes" id="UP000582659">
    <property type="component" value="Unassembled WGS sequence"/>
</dbReference>
<accession>A0A1I7S2F7</accession>
<evidence type="ECO:0000313" key="9">
    <source>
        <dbReference type="Proteomes" id="UP000659654"/>
    </source>
</evidence>
<keyword evidence="9" id="KW-1185">Reference proteome</keyword>
<feature type="domain" description="Zinc finger PHD-type" evidence="5">
    <location>
        <begin position="94"/>
        <end position="138"/>
    </location>
</feature>
<protein>
    <submittedName>
        <fullName evidence="6">(pine wood nematode) hypothetical protein</fullName>
    </submittedName>
</protein>
<keyword evidence="1" id="KW-0479">Metal-binding</keyword>
<dbReference type="Proteomes" id="UP000095284">
    <property type="component" value="Unplaced"/>
</dbReference>
<evidence type="ECO:0000256" key="1">
    <source>
        <dbReference type="ARBA" id="ARBA00022723"/>
    </source>
</evidence>
<dbReference type="GO" id="GO:0008270">
    <property type="term" value="F:zinc ion binding"/>
    <property type="evidence" value="ECO:0007669"/>
    <property type="project" value="UniProtKB-KW"/>
</dbReference>
<feature type="domain" description="Zinc finger PHD-type" evidence="5">
    <location>
        <begin position="217"/>
        <end position="263"/>
    </location>
</feature>
<dbReference type="PANTHER" id="PTHR46309:SF1">
    <property type="entry name" value="PHD FINGER PROTEIN 12"/>
    <property type="match status" value="1"/>
</dbReference>
<feature type="compositionally biased region" description="Polar residues" evidence="4">
    <location>
        <begin position="20"/>
        <end position="34"/>
    </location>
</feature>
<dbReference type="InterPro" id="IPR019787">
    <property type="entry name" value="Znf_PHD-finger"/>
</dbReference>
<dbReference type="Pfam" id="PF00628">
    <property type="entry name" value="PHD"/>
    <property type="match status" value="1"/>
</dbReference>
<proteinExistence type="predicted"/>
<reference evidence="10" key="1">
    <citation type="submission" date="2016-11" db="UniProtKB">
        <authorList>
            <consortium name="WormBaseParasite"/>
        </authorList>
    </citation>
    <scope>IDENTIFICATION</scope>
</reference>
<dbReference type="EMBL" id="CAJFDI010000004">
    <property type="protein sequence ID" value="CAD5225453.1"/>
    <property type="molecule type" value="Genomic_DNA"/>
</dbReference>
<dbReference type="GO" id="GO:0070822">
    <property type="term" value="C:Sin3-type complex"/>
    <property type="evidence" value="ECO:0007669"/>
    <property type="project" value="TreeGrafter"/>
</dbReference>
<organism evidence="8 10">
    <name type="scientific">Bursaphelenchus xylophilus</name>
    <name type="common">Pinewood nematode worm</name>
    <name type="synonym">Aphelenchoides xylophilus</name>
    <dbReference type="NCBI Taxonomy" id="6326"/>
    <lineage>
        <taxon>Eukaryota</taxon>
        <taxon>Metazoa</taxon>
        <taxon>Ecdysozoa</taxon>
        <taxon>Nematoda</taxon>
        <taxon>Chromadorea</taxon>
        <taxon>Rhabditida</taxon>
        <taxon>Tylenchina</taxon>
        <taxon>Tylenchomorpha</taxon>
        <taxon>Aphelenchoidea</taxon>
        <taxon>Aphelenchoididae</taxon>
        <taxon>Bursaphelenchus</taxon>
    </lineage>
</organism>
<dbReference type="AlphaFoldDB" id="A0A1I7S2F7"/>
<evidence type="ECO:0000313" key="6">
    <source>
        <dbReference type="EMBL" id="CAD5225453.1"/>
    </source>
</evidence>
<dbReference type="Gene3D" id="3.30.40.10">
    <property type="entry name" value="Zinc/RING finger domain, C3HC4 (zinc finger)"/>
    <property type="match status" value="1"/>
</dbReference>
<evidence type="ECO:0000256" key="2">
    <source>
        <dbReference type="ARBA" id="ARBA00022771"/>
    </source>
</evidence>
<dbReference type="SMART" id="SM00249">
    <property type="entry name" value="PHD"/>
    <property type="match status" value="2"/>
</dbReference>
<dbReference type="EMBL" id="CAJFCV020000004">
    <property type="protein sequence ID" value="CAG9114585.1"/>
    <property type="molecule type" value="Genomic_DNA"/>
</dbReference>
<evidence type="ECO:0000313" key="7">
    <source>
        <dbReference type="EMBL" id="CAG9114585.1"/>
    </source>
</evidence>